<protein>
    <submittedName>
        <fullName evidence="2">Uncharacterized protein</fullName>
    </submittedName>
</protein>
<evidence type="ECO:0000313" key="1">
    <source>
        <dbReference type="Proteomes" id="UP000887580"/>
    </source>
</evidence>
<sequence>MSLTNNIWQFDINSVSYYHLLPNSDGSVMKFSADGSIQQAGFSLHYNIIDCKCANSSFVVPCLGGTLFPTANNRLYCSNMKCNYTLIKDTSCSSTDHFTLQLNVKMRGNMDFINVYLNGKLTEKITSVNSYIKAYSFNSHPLLEFHSSDNGNGITDFENSWSIDAKYGVPPNILLSHNLTTTNPTYVLWLDDMQFNDAVVVCTSTENSLEMFLSSYTCDGSLSNYGLYDSQNLENFVFNLNSANICSQKSQNLPSKISSSGCFTLYNIYSTARTNTTLLFRLKEVHSKNCAVNNVVKVLESINSTFSVSSDSAGSCELTILSAVTSKPIFGIKFTEIISSSNVIYTFKSPINQNKILDLKSSEIFNYLPLSLYTPALSIIIPSGKTLKFTATTFTDTITVTEARAVLAPPSYYGFAKYFSPALYSFNAEPGDNNFVVKQLNERWNVSLLYWDSAYNQYNYVYFQENGNITVSYLYRTLYADVTDVTDLRAGFLIDFTASDSQIKSLPNNNLICLTKSGHKPCSSNNFYCVYLAGTIKGAYTITQGCSGDLSRELCTKNVYTQGSSGDTTYLLQCCDTNNCNTGKNDGSGGNGDTGGSSNRLHLSFKFTPMIVLLNFVVLKYF</sequence>
<organism evidence="1 2">
    <name type="scientific">Panagrolaimus sp. PS1159</name>
    <dbReference type="NCBI Taxonomy" id="55785"/>
    <lineage>
        <taxon>Eukaryota</taxon>
        <taxon>Metazoa</taxon>
        <taxon>Ecdysozoa</taxon>
        <taxon>Nematoda</taxon>
        <taxon>Chromadorea</taxon>
        <taxon>Rhabditida</taxon>
        <taxon>Tylenchina</taxon>
        <taxon>Panagrolaimomorpha</taxon>
        <taxon>Panagrolaimoidea</taxon>
        <taxon>Panagrolaimidae</taxon>
        <taxon>Panagrolaimus</taxon>
    </lineage>
</organism>
<reference evidence="2" key="1">
    <citation type="submission" date="2022-11" db="UniProtKB">
        <authorList>
            <consortium name="WormBaseParasite"/>
        </authorList>
    </citation>
    <scope>IDENTIFICATION</scope>
</reference>
<dbReference type="Proteomes" id="UP000887580">
    <property type="component" value="Unplaced"/>
</dbReference>
<accession>A0AC35F721</accession>
<evidence type="ECO:0000313" key="2">
    <source>
        <dbReference type="WBParaSite" id="PS1159_v2.g14545.t1"/>
    </source>
</evidence>
<dbReference type="WBParaSite" id="PS1159_v2.g14545.t1">
    <property type="protein sequence ID" value="PS1159_v2.g14545.t1"/>
    <property type="gene ID" value="PS1159_v2.g14545"/>
</dbReference>
<name>A0AC35F721_9BILA</name>
<proteinExistence type="predicted"/>